<evidence type="ECO:0000313" key="1">
    <source>
        <dbReference type="EMBL" id="KAF2268517.1"/>
    </source>
</evidence>
<proteinExistence type="predicted"/>
<sequence>MFRFSVLIRYLLQRLPTATLGNTRFIIVSEANDFVSAINHGERVFFALPSPKLNDTFIRTEILCTDSKGTKDEDRASRMEYRNAYRNRYGEEIIFNPFHLPPGYTFVPSGSIFITRRNCKLAQKLYVVYRSKSRKGLERKYASVPEDVFEKAKSDFETKRAKIDENVRPALDK</sequence>
<dbReference type="OrthoDB" id="5381833at2759"/>
<name>A0A9P4KHV8_9PLEO</name>
<gene>
    <name evidence="1" type="ORF">CC78DRAFT_576001</name>
</gene>
<evidence type="ECO:0000313" key="2">
    <source>
        <dbReference type="Proteomes" id="UP000800093"/>
    </source>
</evidence>
<organism evidence="1 2">
    <name type="scientific">Lojkania enalia</name>
    <dbReference type="NCBI Taxonomy" id="147567"/>
    <lineage>
        <taxon>Eukaryota</taxon>
        <taxon>Fungi</taxon>
        <taxon>Dikarya</taxon>
        <taxon>Ascomycota</taxon>
        <taxon>Pezizomycotina</taxon>
        <taxon>Dothideomycetes</taxon>
        <taxon>Pleosporomycetidae</taxon>
        <taxon>Pleosporales</taxon>
        <taxon>Pleosporales incertae sedis</taxon>
        <taxon>Lojkania</taxon>
    </lineage>
</organism>
<protein>
    <submittedName>
        <fullName evidence="1">Uncharacterized protein</fullName>
    </submittedName>
</protein>
<accession>A0A9P4KHV8</accession>
<reference evidence="2" key="1">
    <citation type="journal article" date="2020" name="Stud. Mycol.">
        <title>101 Dothideomycetes genomes: A test case for predicting lifestyles and emergence of pathogens.</title>
        <authorList>
            <person name="Haridas S."/>
            <person name="Albert R."/>
            <person name="Binder M."/>
            <person name="Bloem J."/>
            <person name="LaButti K."/>
            <person name="Salamov A."/>
            <person name="Andreopoulos B."/>
            <person name="Baker S."/>
            <person name="Barry K."/>
            <person name="Bills G."/>
            <person name="Bluhm B."/>
            <person name="Cannon C."/>
            <person name="Castanera R."/>
            <person name="Culley D."/>
            <person name="Daum C."/>
            <person name="Ezra D."/>
            <person name="Gonzalez J."/>
            <person name="Henrissat B."/>
            <person name="Kuo A."/>
            <person name="Liang C."/>
            <person name="Lipzen A."/>
            <person name="Lutzoni F."/>
            <person name="Magnuson J."/>
            <person name="Mondo S."/>
            <person name="Nolan M."/>
            <person name="Ohm R."/>
            <person name="Pangilinan J."/>
            <person name="Park H.-J."/>
            <person name="Ramirez L."/>
            <person name="Alfaro M."/>
            <person name="Sun H."/>
            <person name="Tritt A."/>
            <person name="Yoshinaga Y."/>
            <person name="Zwiers L.-H."/>
            <person name="Turgeon B."/>
            <person name="Goodwin S."/>
            <person name="Spatafora J."/>
            <person name="Crous P."/>
            <person name="Grigoriev I."/>
        </authorList>
    </citation>
    <scope>NUCLEOTIDE SEQUENCE [LARGE SCALE GENOMIC DNA]</scope>
    <source>
        <strain evidence="2">CBS 304.66</strain>
    </source>
</reference>
<comment type="caution">
    <text evidence="1">The sequence shown here is derived from an EMBL/GenBank/DDBJ whole genome shotgun (WGS) entry which is preliminary data.</text>
</comment>
<keyword evidence="2" id="KW-1185">Reference proteome</keyword>
<dbReference type="Proteomes" id="UP000800093">
    <property type="component" value="Unassembled WGS sequence"/>
</dbReference>
<dbReference type="EMBL" id="ML986586">
    <property type="protein sequence ID" value="KAF2268517.1"/>
    <property type="molecule type" value="Genomic_DNA"/>
</dbReference>
<dbReference type="AlphaFoldDB" id="A0A9P4KHV8"/>